<dbReference type="AlphaFoldDB" id="A0A933L0R1"/>
<gene>
    <name evidence="2" type="ORF">HY834_01805</name>
</gene>
<dbReference type="Proteomes" id="UP000782610">
    <property type="component" value="Unassembled WGS sequence"/>
</dbReference>
<comment type="caution">
    <text evidence="2">The sequence shown here is derived from an EMBL/GenBank/DDBJ whole genome shotgun (WGS) entry which is preliminary data.</text>
</comment>
<dbReference type="EMBL" id="JACRAF010000005">
    <property type="protein sequence ID" value="MBI4920456.1"/>
    <property type="molecule type" value="Genomic_DNA"/>
</dbReference>
<evidence type="ECO:0000313" key="2">
    <source>
        <dbReference type="EMBL" id="MBI4920456.1"/>
    </source>
</evidence>
<sequence length="123" mass="13241">MRLILDMNMSPRLADYLRDAGFDARHWSWLGRAEATDDTIAAYAVAEASVVVTHDLDFGAILAATAGLSPSVVIIRDDDLSVAALGEKLTTVLLDLAGELDTGALVIVDTARVRIRILPLRPQ</sequence>
<dbReference type="Pfam" id="PF18480">
    <property type="entry name" value="DUF5615"/>
    <property type="match status" value="1"/>
</dbReference>
<feature type="domain" description="DUF5615" evidence="1">
    <location>
        <begin position="1"/>
        <end position="109"/>
    </location>
</feature>
<proteinExistence type="predicted"/>
<evidence type="ECO:0000313" key="3">
    <source>
        <dbReference type="Proteomes" id="UP000782610"/>
    </source>
</evidence>
<protein>
    <submittedName>
        <fullName evidence="2">DUF5615 family PIN-like protein</fullName>
    </submittedName>
</protein>
<organism evidence="2 3">
    <name type="scientific">Devosia nanyangense</name>
    <dbReference type="NCBI Taxonomy" id="1228055"/>
    <lineage>
        <taxon>Bacteria</taxon>
        <taxon>Pseudomonadati</taxon>
        <taxon>Pseudomonadota</taxon>
        <taxon>Alphaproteobacteria</taxon>
        <taxon>Hyphomicrobiales</taxon>
        <taxon>Devosiaceae</taxon>
        <taxon>Devosia</taxon>
    </lineage>
</organism>
<accession>A0A933L0R1</accession>
<reference evidence="2" key="1">
    <citation type="submission" date="2020-07" db="EMBL/GenBank/DDBJ databases">
        <title>Huge and variable diversity of episymbiotic CPR bacteria and DPANN archaea in groundwater ecosystems.</title>
        <authorList>
            <person name="He C.Y."/>
            <person name="Keren R."/>
            <person name="Whittaker M."/>
            <person name="Farag I.F."/>
            <person name="Doudna J."/>
            <person name="Cate J.H.D."/>
            <person name="Banfield J.F."/>
        </authorList>
    </citation>
    <scope>NUCLEOTIDE SEQUENCE</scope>
    <source>
        <strain evidence="2">NC_groundwater_1586_Pr3_B-0.1um_66_15</strain>
    </source>
</reference>
<evidence type="ECO:0000259" key="1">
    <source>
        <dbReference type="Pfam" id="PF18480"/>
    </source>
</evidence>
<dbReference type="InterPro" id="IPR041049">
    <property type="entry name" value="DUF5615"/>
</dbReference>
<name>A0A933L0R1_9HYPH</name>